<proteinExistence type="predicted"/>
<sequence length="153" mass="17638">MSTKKTIKPNTKNNFDNNIPDNNIPDNNVVDNVVPKAAPDSNKYKIALKLVNLILVNIGKEEVDDLTKFKDIDREDIIKDVNKKSLQDMESELFPLFNKKKVGYYRKTDGLVLNCLRGMMKDIGFEMHKVQKGKMVIFDGKSYEKTCMIYCIR</sequence>
<evidence type="ECO:0000313" key="1">
    <source>
        <dbReference type="EMBL" id="QKF94781.1"/>
    </source>
</evidence>
<name>A0A7D3R222_9VIRU</name>
<dbReference type="Proteomes" id="UP001162001">
    <property type="component" value="Segment"/>
</dbReference>
<protein>
    <submittedName>
        <fullName evidence="1">Uncharacterized protein</fullName>
    </submittedName>
</protein>
<evidence type="ECO:0000313" key="2">
    <source>
        <dbReference type="Proteomes" id="UP001162001"/>
    </source>
</evidence>
<organism evidence="1 2">
    <name type="scientific">Fadolivirus FV1/VV64</name>
    <dbReference type="NCBI Taxonomy" id="3070911"/>
    <lineage>
        <taxon>Viruses</taxon>
        <taxon>Varidnaviria</taxon>
        <taxon>Bamfordvirae</taxon>
        <taxon>Nucleocytoviricota</taxon>
        <taxon>Megaviricetes</taxon>
        <taxon>Imitervirales</taxon>
        <taxon>Mimiviridae</taxon>
        <taxon>Klosneuvirinae</taxon>
        <taxon>Fadolivirus</taxon>
        <taxon>Fadolivirus algeromassiliense</taxon>
    </lineage>
</organism>
<reference evidence="1 2" key="1">
    <citation type="submission" date="2020-04" db="EMBL/GenBank/DDBJ databases">
        <title>Advantages and limits of metagenomic assembly and binning of a giant virus.</title>
        <authorList>
            <person name="Schulz F."/>
            <person name="Andreani J."/>
            <person name="Francis R."/>
            <person name="Boudjemaa H."/>
            <person name="Bou Khalil J.Y."/>
            <person name="Lee J."/>
            <person name="La Scola B."/>
            <person name="Woyke T."/>
        </authorList>
    </citation>
    <scope>NUCLEOTIDE SEQUENCE [LARGE SCALE GENOMIC DNA]</scope>
    <source>
        <strain evidence="1 2">FV1/VV64</strain>
    </source>
</reference>
<dbReference type="EMBL" id="MT418680">
    <property type="protein sequence ID" value="QKF94781.1"/>
    <property type="molecule type" value="Genomic_DNA"/>
</dbReference>
<accession>A0A7D3R222</accession>
<gene>
    <name evidence="1" type="ORF">Fadolivirus_1_1323</name>
</gene>
<keyword evidence="2" id="KW-1185">Reference proteome</keyword>